<dbReference type="SUPFAM" id="SSF52540">
    <property type="entry name" value="P-loop containing nucleoside triphosphate hydrolases"/>
    <property type="match status" value="1"/>
</dbReference>
<proteinExistence type="predicted"/>
<organism evidence="2 3">
    <name type="scientific">Coprinellus micaceus</name>
    <name type="common">Glistening ink-cap mushroom</name>
    <name type="synonym">Coprinus micaceus</name>
    <dbReference type="NCBI Taxonomy" id="71717"/>
    <lineage>
        <taxon>Eukaryota</taxon>
        <taxon>Fungi</taxon>
        <taxon>Dikarya</taxon>
        <taxon>Basidiomycota</taxon>
        <taxon>Agaricomycotina</taxon>
        <taxon>Agaricomycetes</taxon>
        <taxon>Agaricomycetidae</taxon>
        <taxon>Agaricales</taxon>
        <taxon>Agaricineae</taxon>
        <taxon>Psathyrellaceae</taxon>
        <taxon>Coprinellus</taxon>
    </lineage>
</organism>
<dbReference type="OrthoDB" id="3247165at2759"/>
<evidence type="ECO:0000313" key="3">
    <source>
        <dbReference type="Proteomes" id="UP000298030"/>
    </source>
</evidence>
<dbReference type="InterPro" id="IPR051055">
    <property type="entry name" value="PIF1_helicase"/>
</dbReference>
<evidence type="ECO:0008006" key="4">
    <source>
        <dbReference type="Google" id="ProtNLM"/>
    </source>
</evidence>
<evidence type="ECO:0000256" key="1">
    <source>
        <dbReference type="SAM" id="MobiDB-lite"/>
    </source>
</evidence>
<sequence length="377" mass="42079">MHDVPFGGLSVIVAGDFAQLPPAKGLALYSAGVSKVQLPRQTQGDQENTLGLMIWHMFVVVVILRQNMRQIKKGHADESLRTVLEHLRYKDCTPEDIQWLQTRIPSFNRNLNVADKKWRDVSVITAWNCHKDQINNMNAKRFAQDQGLPLTTFYSVDKQNAPHRLSTPKRGPKIRRAPKKAPPPDKPGIRLTSAVQKMLWRLSPHTSEHVAASLSLCVGMPVMIRNNEATELGVTKGQEAVVRGWTSYEIPRYPGHFALDVLFVELVKPAVPVKLPYLDKNVVPLTKIATSIKAVLPNDSPVTLTRHQVPVLLNFAMTDYCSQGKTRAVNVVDLKRSKNHQAVYVSLSRGTSADDTMILRDFSLGKITGGVSGYLRE</sequence>
<dbReference type="PANTHER" id="PTHR47642">
    <property type="entry name" value="ATP-DEPENDENT DNA HELICASE"/>
    <property type="match status" value="1"/>
</dbReference>
<dbReference type="EMBL" id="QPFP01000193">
    <property type="protein sequence ID" value="TEB19408.1"/>
    <property type="molecule type" value="Genomic_DNA"/>
</dbReference>
<name>A0A4Y7SD98_COPMI</name>
<accession>A0A4Y7SD98</accession>
<dbReference type="AlphaFoldDB" id="A0A4Y7SD98"/>
<dbReference type="Proteomes" id="UP000298030">
    <property type="component" value="Unassembled WGS sequence"/>
</dbReference>
<protein>
    <recommendedName>
        <fullName evidence="4">DNA helicase</fullName>
    </recommendedName>
</protein>
<keyword evidence="3" id="KW-1185">Reference proteome</keyword>
<dbReference type="STRING" id="71717.A0A4Y7SD98"/>
<comment type="caution">
    <text evidence="2">The sequence shown here is derived from an EMBL/GenBank/DDBJ whole genome shotgun (WGS) entry which is preliminary data.</text>
</comment>
<evidence type="ECO:0000313" key="2">
    <source>
        <dbReference type="EMBL" id="TEB19408.1"/>
    </source>
</evidence>
<feature type="region of interest" description="Disordered" evidence="1">
    <location>
        <begin position="161"/>
        <end position="188"/>
    </location>
</feature>
<feature type="non-terminal residue" evidence="2">
    <location>
        <position position="377"/>
    </location>
</feature>
<feature type="compositionally biased region" description="Basic residues" evidence="1">
    <location>
        <begin position="166"/>
        <end position="179"/>
    </location>
</feature>
<gene>
    <name evidence="2" type="ORF">FA13DRAFT_1646947</name>
</gene>
<dbReference type="InterPro" id="IPR027417">
    <property type="entry name" value="P-loop_NTPase"/>
</dbReference>
<reference evidence="2 3" key="1">
    <citation type="journal article" date="2019" name="Nat. Ecol. Evol.">
        <title>Megaphylogeny resolves global patterns of mushroom evolution.</title>
        <authorList>
            <person name="Varga T."/>
            <person name="Krizsan K."/>
            <person name="Foldi C."/>
            <person name="Dima B."/>
            <person name="Sanchez-Garcia M."/>
            <person name="Sanchez-Ramirez S."/>
            <person name="Szollosi G.J."/>
            <person name="Szarkandi J.G."/>
            <person name="Papp V."/>
            <person name="Albert L."/>
            <person name="Andreopoulos W."/>
            <person name="Angelini C."/>
            <person name="Antonin V."/>
            <person name="Barry K.W."/>
            <person name="Bougher N.L."/>
            <person name="Buchanan P."/>
            <person name="Buyck B."/>
            <person name="Bense V."/>
            <person name="Catcheside P."/>
            <person name="Chovatia M."/>
            <person name="Cooper J."/>
            <person name="Damon W."/>
            <person name="Desjardin D."/>
            <person name="Finy P."/>
            <person name="Geml J."/>
            <person name="Haridas S."/>
            <person name="Hughes K."/>
            <person name="Justo A."/>
            <person name="Karasinski D."/>
            <person name="Kautmanova I."/>
            <person name="Kiss B."/>
            <person name="Kocsube S."/>
            <person name="Kotiranta H."/>
            <person name="LaButti K.M."/>
            <person name="Lechner B.E."/>
            <person name="Liimatainen K."/>
            <person name="Lipzen A."/>
            <person name="Lukacs Z."/>
            <person name="Mihaltcheva S."/>
            <person name="Morgado L.N."/>
            <person name="Niskanen T."/>
            <person name="Noordeloos M.E."/>
            <person name="Ohm R.A."/>
            <person name="Ortiz-Santana B."/>
            <person name="Ovrebo C."/>
            <person name="Racz N."/>
            <person name="Riley R."/>
            <person name="Savchenko A."/>
            <person name="Shiryaev A."/>
            <person name="Soop K."/>
            <person name="Spirin V."/>
            <person name="Szebenyi C."/>
            <person name="Tomsovsky M."/>
            <person name="Tulloss R.E."/>
            <person name="Uehling J."/>
            <person name="Grigoriev I.V."/>
            <person name="Vagvolgyi C."/>
            <person name="Papp T."/>
            <person name="Martin F.M."/>
            <person name="Miettinen O."/>
            <person name="Hibbett D.S."/>
            <person name="Nagy L.G."/>
        </authorList>
    </citation>
    <scope>NUCLEOTIDE SEQUENCE [LARGE SCALE GENOMIC DNA]</scope>
    <source>
        <strain evidence="2 3">FP101781</strain>
    </source>
</reference>